<dbReference type="GO" id="GO:0030288">
    <property type="term" value="C:outer membrane-bounded periplasmic space"/>
    <property type="evidence" value="ECO:0007669"/>
    <property type="project" value="TreeGrafter"/>
</dbReference>
<comment type="caution">
    <text evidence="2">The sequence shown here is derived from an EMBL/GenBank/DDBJ whole genome shotgun (WGS) entry which is preliminary data.</text>
</comment>
<feature type="domain" description="Tail specific protease" evidence="1">
    <location>
        <begin position="230"/>
        <end position="390"/>
    </location>
</feature>
<sequence length="495" mass="54220">MHHIITGRPRLFAAIVVALTAISCHKKDHGGTTPPADTTSSVADRTKDTLYYITKDEYLWTDALPDYNTFAPRQFSSLDAELEAIRAFKRDSLDPTQPRDHYSFLDDGTVSGELNGGVSGDFGFNINYYALDDIRSIYVYPGSPAGKAGVKRGWKLTAVNGDTSLYYDYNAATGHGTNYDRLVNAFYNSSSTAFTFLKPDGTSSTVNLTTATYSINPLLFSKIYNVGGKKIGYFVFNQFLSLDLVKTRLDSLFGAFSAAGVTDVIVDIRYNGGGAVETSEYMANLLAPSTVGTSLMYTEYFNSNLTNHNYNAVTKAMRLDNGQYKLSDEYDYLVANNRANFSKKGSLSPQHVVFIASYNTASASELLINNLKPVLPSWKQVGRPTYGKPVGFIGITVGKSDLYAISFSIKNSKGIGDYYYGLQPTEGSTREDAAEDFGDVHEVYLNEAFHALGITDTDLGARERAASFDPRAASPVGQGIPLRTFKGMVTRLPHQ</sequence>
<dbReference type="EMBL" id="QCYK01000001">
    <property type="protein sequence ID" value="PUZ28381.1"/>
    <property type="molecule type" value="Genomic_DNA"/>
</dbReference>
<organism evidence="2 3">
    <name type="scientific">Chitinophaga parva</name>
    <dbReference type="NCBI Taxonomy" id="2169414"/>
    <lineage>
        <taxon>Bacteria</taxon>
        <taxon>Pseudomonadati</taxon>
        <taxon>Bacteroidota</taxon>
        <taxon>Chitinophagia</taxon>
        <taxon>Chitinophagales</taxon>
        <taxon>Chitinophagaceae</taxon>
        <taxon>Chitinophaga</taxon>
    </lineage>
</organism>
<dbReference type="AlphaFoldDB" id="A0A2T7BL93"/>
<evidence type="ECO:0000313" key="2">
    <source>
        <dbReference type="EMBL" id="PUZ28381.1"/>
    </source>
</evidence>
<dbReference type="Pfam" id="PF03572">
    <property type="entry name" value="Peptidase_S41"/>
    <property type="match status" value="1"/>
</dbReference>
<dbReference type="OrthoDB" id="7168509at2"/>
<dbReference type="InterPro" id="IPR036034">
    <property type="entry name" value="PDZ_sf"/>
</dbReference>
<accession>A0A2T7BL93</accession>
<protein>
    <recommendedName>
        <fullName evidence="1">Tail specific protease domain-containing protein</fullName>
    </recommendedName>
</protein>
<keyword evidence="3" id="KW-1185">Reference proteome</keyword>
<dbReference type="Proteomes" id="UP000244450">
    <property type="component" value="Unassembled WGS sequence"/>
</dbReference>
<dbReference type="InterPro" id="IPR029045">
    <property type="entry name" value="ClpP/crotonase-like_dom_sf"/>
</dbReference>
<dbReference type="GO" id="GO:0004175">
    <property type="term" value="F:endopeptidase activity"/>
    <property type="evidence" value="ECO:0007669"/>
    <property type="project" value="TreeGrafter"/>
</dbReference>
<dbReference type="SUPFAM" id="SSF50156">
    <property type="entry name" value="PDZ domain-like"/>
    <property type="match status" value="1"/>
</dbReference>
<dbReference type="Gene3D" id="3.30.750.170">
    <property type="match status" value="1"/>
</dbReference>
<dbReference type="GO" id="GO:0006508">
    <property type="term" value="P:proteolysis"/>
    <property type="evidence" value="ECO:0007669"/>
    <property type="project" value="InterPro"/>
</dbReference>
<name>A0A2T7BL93_9BACT</name>
<proteinExistence type="predicted"/>
<dbReference type="Gene3D" id="3.90.226.10">
    <property type="entry name" value="2-enoyl-CoA Hydratase, Chain A, domain 1"/>
    <property type="match status" value="1"/>
</dbReference>
<dbReference type="RefSeq" id="WP_108685020.1">
    <property type="nucleotide sequence ID" value="NZ_QCYK01000001.1"/>
</dbReference>
<dbReference type="GO" id="GO:0008236">
    <property type="term" value="F:serine-type peptidase activity"/>
    <property type="evidence" value="ECO:0007669"/>
    <property type="project" value="InterPro"/>
</dbReference>
<dbReference type="InterPro" id="IPR005151">
    <property type="entry name" value="Tail-specific_protease"/>
</dbReference>
<evidence type="ECO:0000313" key="3">
    <source>
        <dbReference type="Proteomes" id="UP000244450"/>
    </source>
</evidence>
<dbReference type="SUPFAM" id="SSF52096">
    <property type="entry name" value="ClpP/crotonase"/>
    <property type="match status" value="1"/>
</dbReference>
<dbReference type="PANTHER" id="PTHR32060">
    <property type="entry name" value="TAIL-SPECIFIC PROTEASE"/>
    <property type="match status" value="1"/>
</dbReference>
<evidence type="ECO:0000259" key="1">
    <source>
        <dbReference type="Pfam" id="PF03572"/>
    </source>
</evidence>
<reference evidence="2 3" key="1">
    <citation type="submission" date="2018-04" db="EMBL/GenBank/DDBJ databases">
        <title>Chitinophaga fuyangensis sp. nov., isolated from soil in a chemical factory.</title>
        <authorList>
            <person name="Chen K."/>
        </authorList>
    </citation>
    <scope>NUCLEOTIDE SEQUENCE [LARGE SCALE GENOMIC DNA]</scope>
    <source>
        <strain evidence="2 3">LY-1</strain>
    </source>
</reference>
<dbReference type="Gene3D" id="2.30.42.10">
    <property type="match status" value="1"/>
</dbReference>
<dbReference type="GO" id="GO:0007165">
    <property type="term" value="P:signal transduction"/>
    <property type="evidence" value="ECO:0007669"/>
    <property type="project" value="TreeGrafter"/>
</dbReference>
<dbReference type="PANTHER" id="PTHR32060:SF30">
    <property type="entry name" value="CARBOXY-TERMINAL PROCESSING PROTEASE CTPA"/>
    <property type="match status" value="1"/>
</dbReference>
<gene>
    <name evidence="2" type="ORF">DCC81_02535</name>
</gene>